<reference evidence="1 2" key="1">
    <citation type="submission" date="2020-07" db="EMBL/GenBank/DDBJ databases">
        <title>Genomic Encyclopedia of Type Strains, Phase IV (KMG-IV): sequencing the most valuable type-strain genomes for metagenomic binning, comparative biology and taxonomic classification.</title>
        <authorList>
            <person name="Goeker M."/>
        </authorList>
    </citation>
    <scope>NUCLEOTIDE SEQUENCE [LARGE SCALE GENOMIC DNA]</scope>
    <source>
        <strain evidence="1 2">DSM 45533</strain>
    </source>
</reference>
<accession>A0A7W0CM18</accession>
<dbReference type="EMBL" id="JACDUR010000005">
    <property type="protein sequence ID" value="MBA2893683.1"/>
    <property type="molecule type" value="Genomic_DNA"/>
</dbReference>
<dbReference type="RefSeq" id="WP_181612470.1">
    <property type="nucleotide sequence ID" value="NZ_BAABAM010000005.1"/>
</dbReference>
<sequence length="251" mass="27379">MPALDSLLTGLAMEGASGVLRIGRQGAVYLARGRVTFMECASATRFEEILTASGRVSEVELRSAQKDGGQRLVDDGVLSRAELQYCALTATLDAAFFLLPVKSPRPKFVPDAEHWLGAQWFFEVSTLIRESGRRRAELERAWSSAELDAAPVVPVRRLPGDRVMITSLQWEVLLNADGEATPLTLARLLGRPAAKVLLAVRQLAAAGLLAHEVQTSASLPRRVRTDLPAEPHVPTDLDVLLRLRKALEELA</sequence>
<dbReference type="AlphaFoldDB" id="A0A7W0CM18"/>
<evidence type="ECO:0000313" key="2">
    <source>
        <dbReference type="Proteomes" id="UP000530928"/>
    </source>
</evidence>
<organism evidence="1 2">
    <name type="scientific">Nonomuraea soli</name>
    <dbReference type="NCBI Taxonomy" id="1032476"/>
    <lineage>
        <taxon>Bacteria</taxon>
        <taxon>Bacillati</taxon>
        <taxon>Actinomycetota</taxon>
        <taxon>Actinomycetes</taxon>
        <taxon>Streptosporangiales</taxon>
        <taxon>Streptosporangiaceae</taxon>
        <taxon>Nonomuraea</taxon>
    </lineage>
</organism>
<evidence type="ECO:0008006" key="3">
    <source>
        <dbReference type="Google" id="ProtNLM"/>
    </source>
</evidence>
<comment type="caution">
    <text evidence="1">The sequence shown here is derived from an EMBL/GenBank/DDBJ whole genome shotgun (WGS) entry which is preliminary data.</text>
</comment>
<dbReference type="Proteomes" id="UP000530928">
    <property type="component" value="Unassembled WGS sequence"/>
</dbReference>
<protein>
    <recommendedName>
        <fullName evidence="3">DUF4388 domain-containing protein</fullName>
    </recommendedName>
</protein>
<name>A0A7W0CM18_9ACTN</name>
<evidence type="ECO:0000313" key="1">
    <source>
        <dbReference type="EMBL" id="MBA2893683.1"/>
    </source>
</evidence>
<proteinExistence type="predicted"/>
<keyword evidence="2" id="KW-1185">Reference proteome</keyword>
<gene>
    <name evidence="1" type="ORF">HNR30_005044</name>
</gene>